<reference evidence="2" key="1">
    <citation type="submission" date="2022-08" db="EMBL/GenBank/DDBJ databases">
        <title>A Global Phylogenomic Analysis of the Shiitake Genus Lentinula.</title>
        <authorList>
            <consortium name="DOE Joint Genome Institute"/>
            <person name="Sierra-Patev S."/>
            <person name="Min B."/>
            <person name="Naranjo-Ortiz M."/>
            <person name="Looney B."/>
            <person name="Konkel Z."/>
            <person name="Slot J.C."/>
            <person name="Sakamoto Y."/>
            <person name="Steenwyk J.L."/>
            <person name="Rokas A."/>
            <person name="Carro J."/>
            <person name="Camarero S."/>
            <person name="Ferreira P."/>
            <person name="Molpeceres G."/>
            <person name="Ruiz-Duenas F.J."/>
            <person name="Serrano A."/>
            <person name="Henrissat B."/>
            <person name="Drula E."/>
            <person name="Hughes K.W."/>
            <person name="Mata J.L."/>
            <person name="Ishikawa N.K."/>
            <person name="Vargas-Isla R."/>
            <person name="Ushijima S."/>
            <person name="Smith C.A."/>
            <person name="Ahrendt S."/>
            <person name="Andreopoulos W."/>
            <person name="He G."/>
            <person name="Labutti K."/>
            <person name="Lipzen A."/>
            <person name="Ng V."/>
            <person name="Riley R."/>
            <person name="Sandor L."/>
            <person name="Barry K."/>
            <person name="Martinez A.T."/>
            <person name="Xiao Y."/>
            <person name="Gibbons J.G."/>
            <person name="Terashima K."/>
            <person name="Grigoriev I.V."/>
            <person name="Hibbett D.S."/>
        </authorList>
    </citation>
    <scope>NUCLEOTIDE SEQUENCE</scope>
    <source>
        <strain evidence="2">JLM2183</strain>
    </source>
</reference>
<dbReference type="OrthoDB" id="10057496at2759"/>
<comment type="caution">
    <text evidence="2">The sequence shown here is derived from an EMBL/GenBank/DDBJ whole genome shotgun (WGS) entry which is preliminary data.</text>
</comment>
<sequence length="195" mass="20865">MDHVHPLGPVRESVSGSLHVQQEDMEQDQEGFVYNGESSPSTSPAGEEEVEGEEFVYPGVEEDTTAALATVPLPELSNAVEVLEQVAQPLTPPPLTLCAQPEPEPSEFDDHRLAQSSRASNPTSAQLESSYAAASSGDLALLQKIFATAYQTNGVETFSLANNASTRTGLTVLHAAASRGYEELVRWCECLFTVG</sequence>
<dbReference type="AlphaFoldDB" id="A0A9W8ZUU8"/>
<name>A0A9W8ZUU8_9AGAR</name>
<dbReference type="InterPro" id="IPR036770">
    <property type="entry name" value="Ankyrin_rpt-contain_sf"/>
</dbReference>
<proteinExistence type="predicted"/>
<dbReference type="Proteomes" id="UP001150266">
    <property type="component" value="Unassembled WGS sequence"/>
</dbReference>
<evidence type="ECO:0000313" key="2">
    <source>
        <dbReference type="EMBL" id="KAJ4467545.1"/>
    </source>
</evidence>
<organism evidence="2 3">
    <name type="scientific">Lentinula aciculospora</name>
    <dbReference type="NCBI Taxonomy" id="153920"/>
    <lineage>
        <taxon>Eukaryota</taxon>
        <taxon>Fungi</taxon>
        <taxon>Dikarya</taxon>
        <taxon>Basidiomycota</taxon>
        <taxon>Agaricomycotina</taxon>
        <taxon>Agaricomycetes</taxon>
        <taxon>Agaricomycetidae</taxon>
        <taxon>Agaricales</taxon>
        <taxon>Marasmiineae</taxon>
        <taxon>Omphalotaceae</taxon>
        <taxon>Lentinula</taxon>
    </lineage>
</organism>
<feature type="region of interest" description="Disordered" evidence="1">
    <location>
        <begin position="1"/>
        <end position="55"/>
    </location>
</feature>
<dbReference type="Gene3D" id="1.25.40.20">
    <property type="entry name" value="Ankyrin repeat-containing domain"/>
    <property type="match status" value="1"/>
</dbReference>
<evidence type="ECO:0000256" key="1">
    <source>
        <dbReference type="SAM" id="MobiDB-lite"/>
    </source>
</evidence>
<feature type="compositionally biased region" description="Acidic residues" evidence="1">
    <location>
        <begin position="46"/>
        <end position="55"/>
    </location>
</feature>
<gene>
    <name evidence="2" type="ORF">J3R30DRAFT_1942234</name>
</gene>
<evidence type="ECO:0000313" key="3">
    <source>
        <dbReference type="Proteomes" id="UP001150266"/>
    </source>
</evidence>
<evidence type="ECO:0008006" key="4">
    <source>
        <dbReference type="Google" id="ProtNLM"/>
    </source>
</evidence>
<keyword evidence="3" id="KW-1185">Reference proteome</keyword>
<accession>A0A9W8ZUU8</accession>
<protein>
    <recommendedName>
        <fullName evidence="4">Ankyrin</fullName>
    </recommendedName>
</protein>
<dbReference type="EMBL" id="JAOTPV010000043">
    <property type="protein sequence ID" value="KAJ4467545.1"/>
    <property type="molecule type" value="Genomic_DNA"/>
</dbReference>